<evidence type="ECO:0000256" key="9">
    <source>
        <dbReference type="SAM" id="MobiDB-lite"/>
    </source>
</evidence>
<evidence type="ECO:0000256" key="2">
    <source>
        <dbReference type="ARBA" id="ARBA00010663"/>
    </source>
</evidence>
<feature type="transmembrane region" description="Helical" evidence="10">
    <location>
        <begin position="163"/>
        <end position="186"/>
    </location>
</feature>
<keyword evidence="6 10" id="KW-0472">Membrane</keyword>
<dbReference type="OrthoDB" id="10037617at2759"/>
<comment type="similarity">
    <text evidence="2">Belongs to the G-protein coupled receptor 1 family.</text>
</comment>
<protein>
    <recommendedName>
        <fullName evidence="11">G-protein coupled receptors family 1 profile domain-containing protein</fullName>
    </recommendedName>
</protein>
<keyword evidence="5" id="KW-0297">G-protein coupled receptor</keyword>
<keyword evidence="4 10" id="KW-1133">Transmembrane helix</keyword>
<name>A0A7R8X0B3_9CRUS</name>
<dbReference type="SUPFAM" id="SSF81321">
    <property type="entry name" value="Family A G protein-coupled receptor-like"/>
    <property type="match status" value="1"/>
</dbReference>
<evidence type="ECO:0000256" key="8">
    <source>
        <dbReference type="ARBA" id="ARBA00023224"/>
    </source>
</evidence>
<evidence type="ECO:0000313" key="12">
    <source>
        <dbReference type="EMBL" id="CAD7241602.1"/>
    </source>
</evidence>
<dbReference type="PRINTS" id="PR00237">
    <property type="entry name" value="GPCRRHODOPSN"/>
</dbReference>
<dbReference type="EMBL" id="LR899671">
    <property type="protein sequence ID" value="CAD7241602.1"/>
    <property type="molecule type" value="Genomic_DNA"/>
</dbReference>
<dbReference type="PANTHER" id="PTHR24238:SF75">
    <property type="entry name" value="CHOLECYSTOKININ-LIKE RECEPTOR AT 17D1-RELATED"/>
    <property type="match status" value="1"/>
</dbReference>
<keyword evidence="3 10" id="KW-0812">Transmembrane</keyword>
<evidence type="ECO:0000259" key="11">
    <source>
        <dbReference type="PROSITE" id="PS50262"/>
    </source>
</evidence>
<evidence type="ECO:0000256" key="10">
    <source>
        <dbReference type="SAM" id="Phobius"/>
    </source>
</evidence>
<dbReference type="InterPro" id="IPR017452">
    <property type="entry name" value="GPCR_Rhodpsn_7TM"/>
</dbReference>
<evidence type="ECO:0000256" key="3">
    <source>
        <dbReference type="ARBA" id="ARBA00022692"/>
    </source>
</evidence>
<dbReference type="PROSITE" id="PS50262">
    <property type="entry name" value="G_PROTEIN_RECEP_F1_2"/>
    <property type="match status" value="1"/>
</dbReference>
<feature type="region of interest" description="Disordered" evidence="9">
    <location>
        <begin position="75"/>
        <end position="96"/>
    </location>
</feature>
<organism evidence="12">
    <name type="scientific">Darwinula stevensoni</name>
    <dbReference type="NCBI Taxonomy" id="69355"/>
    <lineage>
        <taxon>Eukaryota</taxon>
        <taxon>Metazoa</taxon>
        <taxon>Ecdysozoa</taxon>
        <taxon>Arthropoda</taxon>
        <taxon>Crustacea</taxon>
        <taxon>Oligostraca</taxon>
        <taxon>Ostracoda</taxon>
        <taxon>Podocopa</taxon>
        <taxon>Podocopida</taxon>
        <taxon>Darwinulocopina</taxon>
        <taxon>Darwinuloidea</taxon>
        <taxon>Darwinulidae</taxon>
        <taxon>Darwinula</taxon>
    </lineage>
</organism>
<dbReference type="AlphaFoldDB" id="A0A7R8X0B3"/>
<dbReference type="GO" id="GO:0005886">
    <property type="term" value="C:plasma membrane"/>
    <property type="evidence" value="ECO:0007669"/>
    <property type="project" value="TreeGrafter"/>
</dbReference>
<proteinExistence type="inferred from homology"/>
<dbReference type="Gene3D" id="1.20.1070.10">
    <property type="entry name" value="Rhodopsin 7-helix transmembrane proteins"/>
    <property type="match status" value="1"/>
</dbReference>
<evidence type="ECO:0000313" key="13">
    <source>
        <dbReference type="Proteomes" id="UP000677054"/>
    </source>
</evidence>
<sequence length="235" mass="26211">MRLVAGRHKCREVWPSKSSETAFMLFLDCFLLVFPLLIMTTTYTLIATSLWKKIRSEEGSCFNEASQSLHSSLMKGGGAGEGDMSPTAGDSPPAPNRLLTNRLNGHTKLRLSNVERSLKNKKRVIKMLAVVVMEYFICWTPLYVINTWALFDMSAVYAGLGPAGILGCYSFAYVSCCCNPITYCFMNSNFRKAFLNVFGCRRNALQRTAFEMSFTTRTARADSSAAANPFNHVKD</sequence>
<feature type="transmembrane region" description="Helical" evidence="10">
    <location>
        <begin position="127"/>
        <end position="151"/>
    </location>
</feature>
<evidence type="ECO:0000256" key="5">
    <source>
        <dbReference type="ARBA" id="ARBA00023040"/>
    </source>
</evidence>
<dbReference type="Proteomes" id="UP000677054">
    <property type="component" value="Unassembled WGS sequence"/>
</dbReference>
<evidence type="ECO:0000256" key="6">
    <source>
        <dbReference type="ARBA" id="ARBA00023136"/>
    </source>
</evidence>
<feature type="domain" description="G-protein coupled receptors family 1 profile" evidence="11">
    <location>
        <begin position="1"/>
        <end position="183"/>
    </location>
</feature>
<dbReference type="GO" id="GO:0008188">
    <property type="term" value="F:neuropeptide receptor activity"/>
    <property type="evidence" value="ECO:0007669"/>
    <property type="project" value="TreeGrafter"/>
</dbReference>
<evidence type="ECO:0000256" key="7">
    <source>
        <dbReference type="ARBA" id="ARBA00023170"/>
    </source>
</evidence>
<evidence type="ECO:0000256" key="1">
    <source>
        <dbReference type="ARBA" id="ARBA00004141"/>
    </source>
</evidence>
<gene>
    <name evidence="12" type="ORF">DSTB1V02_LOCUS1588</name>
</gene>
<keyword evidence="7" id="KW-0675">Receptor</keyword>
<dbReference type="PANTHER" id="PTHR24238">
    <property type="entry name" value="G-PROTEIN COUPLED RECEPTOR"/>
    <property type="match status" value="1"/>
</dbReference>
<reference evidence="12" key="1">
    <citation type="submission" date="2020-11" db="EMBL/GenBank/DDBJ databases">
        <authorList>
            <person name="Tran Van P."/>
        </authorList>
    </citation>
    <scope>NUCLEOTIDE SEQUENCE</scope>
</reference>
<dbReference type="InterPro" id="IPR000276">
    <property type="entry name" value="GPCR_Rhodpsn"/>
</dbReference>
<dbReference type="Pfam" id="PF00001">
    <property type="entry name" value="7tm_1"/>
    <property type="match status" value="1"/>
</dbReference>
<keyword evidence="8" id="KW-0807">Transducer</keyword>
<keyword evidence="13" id="KW-1185">Reference proteome</keyword>
<feature type="transmembrane region" description="Helical" evidence="10">
    <location>
        <begin position="22"/>
        <end position="46"/>
    </location>
</feature>
<evidence type="ECO:0000256" key="4">
    <source>
        <dbReference type="ARBA" id="ARBA00022989"/>
    </source>
</evidence>
<dbReference type="EMBL" id="CAJPEV010000154">
    <property type="protein sequence ID" value="CAG0881493.1"/>
    <property type="molecule type" value="Genomic_DNA"/>
</dbReference>
<accession>A0A7R8X0B3</accession>
<comment type="subcellular location">
    <subcellularLocation>
        <location evidence="1">Membrane</location>
        <topology evidence="1">Multi-pass membrane protein</topology>
    </subcellularLocation>
</comment>